<evidence type="ECO:0000259" key="1">
    <source>
        <dbReference type="SMART" id="SM00881"/>
    </source>
</evidence>
<proteinExistence type="predicted"/>
<dbReference type="SUPFAM" id="SSF51735">
    <property type="entry name" value="NAD(P)-binding Rossmann-fold domains"/>
    <property type="match status" value="1"/>
</dbReference>
<evidence type="ECO:0000313" key="2">
    <source>
        <dbReference type="EMBL" id="SMO78458.1"/>
    </source>
</evidence>
<gene>
    <name evidence="2" type="ORF">SAMN06265218_11320</name>
</gene>
<feature type="domain" description="CoA-binding" evidence="1">
    <location>
        <begin position="9"/>
        <end position="108"/>
    </location>
</feature>
<dbReference type="PANTHER" id="PTHR33303">
    <property type="entry name" value="CYTOPLASMIC PROTEIN-RELATED"/>
    <property type="match status" value="1"/>
</dbReference>
<evidence type="ECO:0000313" key="3">
    <source>
        <dbReference type="Proteomes" id="UP000317593"/>
    </source>
</evidence>
<name>A0A521E3D8_9BACT</name>
<dbReference type="InterPro" id="IPR003781">
    <property type="entry name" value="CoA-bd"/>
</dbReference>
<dbReference type="InterPro" id="IPR036291">
    <property type="entry name" value="NAD(P)-bd_dom_sf"/>
</dbReference>
<protein>
    <recommendedName>
        <fullName evidence="1">CoA-binding domain-containing protein</fullName>
    </recommendedName>
</protein>
<dbReference type="RefSeq" id="WP_142715227.1">
    <property type="nucleotide sequence ID" value="NZ_FXTH01000013.1"/>
</dbReference>
<dbReference type="Pfam" id="PF13380">
    <property type="entry name" value="CoA_binding_2"/>
    <property type="match status" value="1"/>
</dbReference>
<organism evidence="2 3">
    <name type="scientific">Fodinibius sediminis</name>
    <dbReference type="NCBI Taxonomy" id="1214077"/>
    <lineage>
        <taxon>Bacteria</taxon>
        <taxon>Pseudomonadati</taxon>
        <taxon>Balneolota</taxon>
        <taxon>Balneolia</taxon>
        <taxon>Balneolales</taxon>
        <taxon>Balneolaceae</taxon>
        <taxon>Fodinibius</taxon>
    </lineage>
</organism>
<dbReference type="SMART" id="SM00881">
    <property type="entry name" value="CoA_binding"/>
    <property type="match status" value="1"/>
</dbReference>
<dbReference type="OrthoDB" id="9804695at2"/>
<keyword evidence="3" id="KW-1185">Reference proteome</keyword>
<dbReference type="AlphaFoldDB" id="A0A521E3D8"/>
<dbReference type="Proteomes" id="UP000317593">
    <property type="component" value="Unassembled WGS sequence"/>
</dbReference>
<dbReference type="EMBL" id="FXTH01000013">
    <property type="protein sequence ID" value="SMO78458.1"/>
    <property type="molecule type" value="Genomic_DNA"/>
</dbReference>
<dbReference type="PANTHER" id="PTHR33303:SF2">
    <property type="entry name" value="COA-BINDING DOMAIN-CONTAINING PROTEIN"/>
    <property type="match status" value="1"/>
</dbReference>
<dbReference type="Gene3D" id="3.40.50.720">
    <property type="entry name" value="NAD(P)-binding Rossmann-like Domain"/>
    <property type="match status" value="1"/>
</dbReference>
<sequence>MVTNYSDILSTAKTIAIIGCSANKYRTSYHIASYLKENGYRIIPVNPKYEEVLGIPCYDEMTDIPEKYTVDIVNIFRNSTHTADMVRQIIDWTQKTGQEPVIWTQLDVSSAEAEELAEKAGLAYVKNECMMVQHERIS</sequence>
<accession>A0A521E3D8</accession>
<reference evidence="2 3" key="1">
    <citation type="submission" date="2017-05" db="EMBL/GenBank/DDBJ databases">
        <authorList>
            <person name="Varghese N."/>
            <person name="Submissions S."/>
        </authorList>
    </citation>
    <scope>NUCLEOTIDE SEQUENCE [LARGE SCALE GENOMIC DNA]</scope>
    <source>
        <strain evidence="2 3">DSM 21194</strain>
    </source>
</reference>